<dbReference type="Proteomes" id="UP000600865">
    <property type="component" value="Unassembled WGS sequence"/>
</dbReference>
<evidence type="ECO:0000313" key="3">
    <source>
        <dbReference type="EMBL" id="GGX62478.1"/>
    </source>
</evidence>
<reference evidence="3 4" key="1">
    <citation type="journal article" date="2014" name="Int. J. Syst. Evol. Microbiol.">
        <title>Complete genome sequence of Corynebacterium casei LMG S-19264T (=DSM 44701T), isolated from a smear-ripened cheese.</title>
        <authorList>
            <consortium name="US DOE Joint Genome Institute (JGI-PGF)"/>
            <person name="Walter F."/>
            <person name="Albersmeier A."/>
            <person name="Kalinowski J."/>
            <person name="Ruckert C."/>
        </authorList>
    </citation>
    <scope>NUCLEOTIDE SEQUENCE [LARGE SCALE GENOMIC DNA]</scope>
    <source>
        <strain evidence="3 4">KCTC 23968</strain>
    </source>
</reference>
<evidence type="ECO:0000313" key="4">
    <source>
        <dbReference type="Proteomes" id="UP000600865"/>
    </source>
</evidence>
<comment type="caution">
    <text evidence="3">The sequence shown here is derived from an EMBL/GenBank/DDBJ whole genome shotgun (WGS) entry which is preliminary data.</text>
</comment>
<organism evidence="3 4">
    <name type="scientific">Litorimonas cladophorae</name>
    <dbReference type="NCBI Taxonomy" id="1220491"/>
    <lineage>
        <taxon>Bacteria</taxon>
        <taxon>Pseudomonadati</taxon>
        <taxon>Pseudomonadota</taxon>
        <taxon>Alphaproteobacteria</taxon>
        <taxon>Maricaulales</taxon>
        <taxon>Robiginitomaculaceae</taxon>
    </lineage>
</organism>
<feature type="signal peptide" evidence="2">
    <location>
        <begin position="1"/>
        <end position="20"/>
    </location>
</feature>
<sequence length="152" mass="16449">MRKFLLTAFIAVSTAASAHAVEPAQTAFDLLSDFSASTKTSDYIKLQSSIDQTEAMKIDAKFSELFGTPVVQRSGLKVWEVPNETPRSDQAAFTTIMCGPDQKGGIYVSADRRGNKSVDTPPGQANKAKPSKARIPAKIMRRSSVARVPDVE</sequence>
<feature type="region of interest" description="Disordered" evidence="1">
    <location>
        <begin position="111"/>
        <end position="152"/>
    </location>
</feature>
<protein>
    <submittedName>
        <fullName evidence="3">Uncharacterized protein</fullName>
    </submittedName>
</protein>
<dbReference type="EMBL" id="BMYV01000001">
    <property type="protein sequence ID" value="GGX62478.1"/>
    <property type="molecule type" value="Genomic_DNA"/>
</dbReference>
<keyword evidence="4" id="KW-1185">Reference proteome</keyword>
<feature type="chain" id="PRO_5037426037" evidence="2">
    <location>
        <begin position="21"/>
        <end position="152"/>
    </location>
</feature>
<keyword evidence="2" id="KW-0732">Signal</keyword>
<name>A0A918KI16_9PROT</name>
<accession>A0A918KI16</accession>
<evidence type="ECO:0000256" key="2">
    <source>
        <dbReference type="SAM" id="SignalP"/>
    </source>
</evidence>
<dbReference type="AlphaFoldDB" id="A0A918KI16"/>
<proteinExistence type="predicted"/>
<gene>
    <name evidence="3" type="ORF">GCM10011309_10560</name>
</gene>
<evidence type="ECO:0000256" key="1">
    <source>
        <dbReference type="SAM" id="MobiDB-lite"/>
    </source>
</evidence>
<dbReference type="RefSeq" id="WP_189582304.1">
    <property type="nucleotide sequence ID" value="NZ_BMYV01000001.1"/>
</dbReference>